<sequence length="146" mass="16086">MSNKNTQATEEQLQYAAILEKGMYAGLALMVITFALYVLRVLPPIVPRSEISTYWSMPVHDYLVAINTNFLHWETLPTGWSWMKLLGYGDFLNFLPVAILAGVTILCYMVITPGLFARGDKAMAFMAIAEAVILTLAASGLLSVGH</sequence>
<keyword evidence="1" id="KW-1133">Transmembrane helix</keyword>
<accession>A0A9X4MEN0</accession>
<evidence type="ECO:0000313" key="3">
    <source>
        <dbReference type="Proteomes" id="UP001154240"/>
    </source>
</evidence>
<gene>
    <name evidence="2" type="ORF">OLX77_03900</name>
</gene>
<reference evidence="2" key="2">
    <citation type="submission" date="2022-10" db="EMBL/GenBank/DDBJ databases">
        <authorList>
            <person name="Aronson H.S."/>
        </authorList>
    </citation>
    <scope>NUCLEOTIDE SEQUENCE</scope>
    <source>
        <strain evidence="2">RS19-109</strain>
    </source>
</reference>
<comment type="caution">
    <text evidence="2">The sequence shown here is derived from an EMBL/GenBank/DDBJ whole genome shotgun (WGS) entry which is preliminary data.</text>
</comment>
<organism evidence="2 3">
    <name type="scientific">Thiovibrio frasassiensis</name>
    <dbReference type="NCBI Taxonomy" id="2984131"/>
    <lineage>
        <taxon>Bacteria</taxon>
        <taxon>Pseudomonadati</taxon>
        <taxon>Thermodesulfobacteriota</taxon>
        <taxon>Desulfobulbia</taxon>
        <taxon>Desulfobulbales</taxon>
        <taxon>Thiovibrionaceae</taxon>
        <taxon>Thiovibrio</taxon>
    </lineage>
</organism>
<keyword evidence="3" id="KW-1185">Reference proteome</keyword>
<keyword evidence="1" id="KW-0812">Transmembrane</keyword>
<feature type="transmembrane region" description="Helical" evidence="1">
    <location>
        <begin position="123"/>
        <end position="144"/>
    </location>
</feature>
<evidence type="ECO:0000313" key="2">
    <source>
        <dbReference type="EMBL" id="MDG4475302.1"/>
    </source>
</evidence>
<protein>
    <recommendedName>
        <fullName evidence="4">DUF1634 domain-containing protein</fullName>
    </recommendedName>
</protein>
<dbReference type="AlphaFoldDB" id="A0A9X4MEN0"/>
<feature type="transmembrane region" description="Helical" evidence="1">
    <location>
        <begin position="23"/>
        <end position="42"/>
    </location>
</feature>
<dbReference type="Proteomes" id="UP001154240">
    <property type="component" value="Unassembled WGS sequence"/>
</dbReference>
<name>A0A9X4MEN0_9BACT</name>
<dbReference type="EMBL" id="JAPHEH010000001">
    <property type="protein sequence ID" value="MDG4475302.1"/>
    <property type="molecule type" value="Genomic_DNA"/>
</dbReference>
<evidence type="ECO:0008006" key="4">
    <source>
        <dbReference type="Google" id="ProtNLM"/>
    </source>
</evidence>
<evidence type="ECO:0000256" key="1">
    <source>
        <dbReference type="SAM" id="Phobius"/>
    </source>
</evidence>
<keyword evidence="1" id="KW-0472">Membrane</keyword>
<reference evidence="2" key="1">
    <citation type="journal article" date="2022" name="bioRxiv">
        <title>Thiovibrio frasassiensisgen. nov., sp. nov., an autotrophic, elemental sulfur disproportionating bacterium isolated from sulfidic karst sediment, and proposal of Thiovibrionaceae fam. nov.</title>
        <authorList>
            <person name="Aronson H."/>
            <person name="Thomas C."/>
            <person name="Bhattacharyya M."/>
            <person name="Eckstein S."/>
            <person name="Jensen S."/>
            <person name="Barco R."/>
            <person name="Macalady J."/>
            <person name="Amend J."/>
        </authorList>
    </citation>
    <scope>NUCLEOTIDE SEQUENCE</scope>
    <source>
        <strain evidence="2">RS19-109</strain>
    </source>
</reference>
<dbReference type="RefSeq" id="WP_307632277.1">
    <property type="nucleotide sequence ID" value="NZ_JAPHEH010000001.1"/>
</dbReference>
<proteinExistence type="predicted"/>
<feature type="transmembrane region" description="Helical" evidence="1">
    <location>
        <begin position="91"/>
        <end position="111"/>
    </location>
</feature>